<name>A0AAD9TSV9_9ROSI</name>
<accession>A0AAD9TSV9</accession>
<proteinExistence type="predicted"/>
<organism evidence="1 2">
    <name type="scientific">Dipteronia dyeriana</name>
    <dbReference type="NCBI Taxonomy" id="168575"/>
    <lineage>
        <taxon>Eukaryota</taxon>
        <taxon>Viridiplantae</taxon>
        <taxon>Streptophyta</taxon>
        <taxon>Embryophyta</taxon>
        <taxon>Tracheophyta</taxon>
        <taxon>Spermatophyta</taxon>
        <taxon>Magnoliopsida</taxon>
        <taxon>eudicotyledons</taxon>
        <taxon>Gunneridae</taxon>
        <taxon>Pentapetalae</taxon>
        <taxon>rosids</taxon>
        <taxon>malvids</taxon>
        <taxon>Sapindales</taxon>
        <taxon>Sapindaceae</taxon>
        <taxon>Hippocastanoideae</taxon>
        <taxon>Acereae</taxon>
        <taxon>Dipteronia</taxon>
    </lineage>
</organism>
<dbReference type="AlphaFoldDB" id="A0AAD9TSV9"/>
<protein>
    <submittedName>
        <fullName evidence="1">Uncharacterized protein</fullName>
    </submittedName>
</protein>
<gene>
    <name evidence="1" type="ORF">Ddye_022912</name>
</gene>
<reference evidence="1" key="1">
    <citation type="journal article" date="2023" name="Plant J.">
        <title>Genome sequences and population genomics provide insights into the demographic history, inbreeding, and mutation load of two 'living fossil' tree species of Dipteronia.</title>
        <authorList>
            <person name="Feng Y."/>
            <person name="Comes H.P."/>
            <person name="Chen J."/>
            <person name="Zhu S."/>
            <person name="Lu R."/>
            <person name="Zhang X."/>
            <person name="Li P."/>
            <person name="Qiu J."/>
            <person name="Olsen K.M."/>
            <person name="Qiu Y."/>
        </authorList>
    </citation>
    <scope>NUCLEOTIDE SEQUENCE</scope>
    <source>
        <strain evidence="1">KIB01</strain>
    </source>
</reference>
<comment type="caution">
    <text evidence="1">The sequence shown here is derived from an EMBL/GenBank/DDBJ whole genome shotgun (WGS) entry which is preliminary data.</text>
</comment>
<sequence length="137" mass="16347">MLRCKGCLEFVWPLEREMLNHQLHTKKRNKLAQKRLNDLVFVKYNRALQSRYNLRDTIDPITLRDIDDSNEWLTSRIDDQHDRDDEAIFSDDDGLTWNNVTRVARVWNLVIGLAQMRILCQRQGQGCHNHKFDQLNL</sequence>
<evidence type="ECO:0000313" key="2">
    <source>
        <dbReference type="Proteomes" id="UP001280121"/>
    </source>
</evidence>
<evidence type="ECO:0000313" key="1">
    <source>
        <dbReference type="EMBL" id="KAK2641149.1"/>
    </source>
</evidence>
<dbReference type="Proteomes" id="UP001280121">
    <property type="component" value="Unassembled WGS sequence"/>
</dbReference>
<keyword evidence="2" id="KW-1185">Reference proteome</keyword>
<dbReference type="EMBL" id="JANJYI010000007">
    <property type="protein sequence ID" value="KAK2641149.1"/>
    <property type="molecule type" value="Genomic_DNA"/>
</dbReference>